<dbReference type="OrthoDB" id="5513217at2"/>
<feature type="domain" description="DUF3347" evidence="2">
    <location>
        <begin position="51"/>
        <end position="142"/>
    </location>
</feature>
<name>A0A327VZ27_9BACT</name>
<accession>A0A327VZ27</accession>
<dbReference type="InterPro" id="IPR021782">
    <property type="entry name" value="DUF3347"/>
</dbReference>
<feature type="chain" id="PRO_5016279217" evidence="1">
    <location>
        <begin position="24"/>
        <end position="188"/>
    </location>
</feature>
<gene>
    <name evidence="3" type="ORF">CLV59_104464</name>
</gene>
<dbReference type="PROSITE" id="PS51257">
    <property type="entry name" value="PROKAR_LIPOPROTEIN"/>
    <property type="match status" value="1"/>
</dbReference>
<protein>
    <submittedName>
        <fullName evidence="3">Uncharacterized protein DUF3347</fullName>
    </submittedName>
</protein>
<evidence type="ECO:0000313" key="3">
    <source>
        <dbReference type="EMBL" id="RAJ82239.1"/>
    </source>
</evidence>
<reference evidence="3 4" key="1">
    <citation type="submission" date="2018-06" db="EMBL/GenBank/DDBJ databases">
        <title>Genomic Encyclopedia of Archaeal and Bacterial Type Strains, Phase II (KMG-II): from individual species to whole genera.</title>
        <authorList>
            <person name="Goeker M."/>
        </authorList>
    </citation>
    <scope>NUCLEOTIDE SEQUENCE [LARGE SCALE GENOMIC DNA]</scope>
    <source>
        <strain evidence="3 4">DSM 29821</strain>
    </source>
</reference>
<keyword evidence="4" id="KW-1185">Reference proteome</keyword>
<dbReference type="Pfam" id="PF11827">
    <property type="entry name" value="DUF3347"/>
    <property type="match status" value="1"/>
</dbReference>
<keyword evidence="1" id="KW-0732">Signal</keyword>
<evidence type="ECO:0000259" key="2">
    <source>
        <dbReference type="Pfam" id="PF11827"/>
    </source>
</evidence>
<sequence>MKRLFFGAMALAAITLYACNNNAGETGATASTHEAQHTAADTKPSTPIKAVVDHYLHIKNGLFADNSAEAANGGKAMAEALAAVDKSGLTAEQQQVFTDNFEDLKEHAEHIGKNEGNIAHQREHFAVMSEDMYALVKSMGAGRTLYHDFCPMYNNNKGALWLSEEKELKNPYMGASMPGCGTEKEELK</sequence>
<comment type="caution">
    <text evidence="3">The sequence shown here is derived from an EMBL/GenBank/DDBJ whole genome shotgun (WGS) entry which is preliminary data.</text>
</comment>
<feature type="signal peptide" evidence="1">
    <location>
        <begin position="1"/>
        <end position="23"/>
    </location>
</feature>
<dbReference type="EMBL" id="QLMA01000004">
    <property type="protein sequence ID" value="RAJ82239.1"/>
    <property type="molecule type" value="Genomic_DNA"/>
</dbReference>
<evidence type="ECO:0000256" key="1">
    <source>
        <dbReference type="SAM" id="SignalP"/>
    </source>
</evidence>
<dbReference type="Proteomes" id="UP000249819">
    <property type="component" value="Unassembled WGS sequence"/>
</dbReference>
<dbReference type="RefSeq" id="WP_111592769.1">
    <property type="nucleotide sequence ID" value="NZ_QLMA01000004.1"/>
</dbReference>
<evidence type="ECO:0000313" key="4">
    <source>
        <dbReference type="Proteomes" id="UP000249819"/>
    </source>
</evidence>
<organism evidence="3 4">
    <name type="scientific">Chitinophaga dinghuensis</name>
    <dbReference type="NCBI Taxonomy" id="1539050"/>
    <lineage>
        <taxon>Bacteria</taxon>
        <taxon>Pseudomonadati</taxon>
        <taxon>Bacteroidota</taxon>
        <taxon>Chitinophagia</taxon>
        <taxon>Chitinophagales</taxon>
        <taxon>Chitinophagaceae</taxon>
        <taxon>Chitinophaga</taxon>
    </lineage>
</organism>
<dbReference type="AlphaFoldDB" id="A0A327VZ27"/>
<proteinExistence type="predicted"/>